<dbReference type="PANTHER" id="PTHR16056">
    <property type="entry name" value="REGULATOR OF MICROTUBULE DYNAMICS PROTEIN"/>
    <property type="match status" value="1"/>
</dbReference>
<evidence type="ECO:0000313" key="1">
    <source>
        <dbReference type="EMBL" id="EPB67086.1"/>
    </source>
</evidence>
<dbReference type="EMBL" id="KE125787">
    <property type="protein sequence ID" value="EPB67086.1"/>
    <property type="molecule type" value="Genomic_DNA"/>
</dbReference>
<name>A0A0D6LB99_9BILA</name>
<dbReference type="GO" id="GO:0097431">
    <property type="term" value="C:mitotic spindle pole"/>
    <property type="evidence" value="ECO:0007669"/>
    <property type="project" value="TreeGrafter"/>
</dbReference>
<evidence type="ECO:0008006" key="3">
    <source>
        <dbReference type="Google" id="ProtNLM"/>
    </source>
</evidence>
<evidence type="ECO:0000313" key="2">
    <source>
        <dbReference type="Proteomes" id="UP000054495"/>
    </source>
</evidence>
<protein>
    <recommendedName>
        <fullName evidence="3">Tetratricopeptide repeat protein</fullName>
    </recommendedName>
</protein>
<dbReference type="GO" id="GO:0008017">
    <property type="term" value="F:microtubule binding"/>
    <property type="evidence" value="ECO:0007669"/>
    <property type="project" value="TreeGrafter"/>
</dbReference>
<dbReference type="InterPro" id="IPR011990">
    <property type="entry name" value="TPR-like_helical_dom_sf"/>
</dbReference>
<dbReference type="Gene3D" id="1.25.40.10">
    <property type="entry name" value="Tetratricopeptide repeat domain"/>
    <property type="match status" value="1"/>
</dbReference>
<dbReference type="SUPFAM" id="SSF48452">
    <property type="entry name" value="TPR-like"/>
    <property type="match status" value="1"/>
</dbReference>
<dbReference type="Pfam" id="PF21033">
    <property type="entry name" value="RMD1-3"/>
    <property type="match status" value="1"/>
</dbReference>
<sequence>MMRLQSVLSVKGSSKTVDKLGWLYRAAMACYSKGCTEEVDKSRLQWLRKAHDYALEAHNMNDKDTDVLSVLCSATGKLAEDSGTYEKIKLGFEFQTYLDKAIALCADSYEFLHMRGRLAFQVSTLGTVEKTIARAMGSLPQTSLQQALADLLATAADETTISQAEKTSPNEIENVFFIGKTYDALGDYVNAKIYLEKVLTLPTDPECLVEQEYVDEAKEILNGPNYSN</sequence>
<dbReference type="GO" id="GO:0005739">
    <property type="term" value="C:mitochondrion"/>
    <property type="evidence" value="ECO:0007669"/>
    <property type="project" value="TreeGrafter"/>
</dbReference>
<reference evidence="1 2" key="1">
    <citation type="submission" date="2013-05" db="EMBL/GenBank/DDBJ databases">
        <title>Draft genome of the parasitic nematode Anyclostoma ceylanicum.</title>
        <authorList>
            <person name="Mitreva M."/>
        </authorList>
    </citation>
    <scope>NUCLEOTIDE SEQUENCE [LARGE SCALE GENOMIC DNA]</scope>
</reference>
<organism evidence="1 2">
    <name type="scientific">Ancylostoma ceylanicum</name>
    <dbReference type="NCBI Taxonomy" id="53326"/>
    <lineage>
        <taxon>Eukaryota</taxon>
        <taxon>Metazoa</taxon>
        <taxon>Ecdysozoa</taxon>
        <taxon>Nematoda</taxon>
        <taxon>Chromadorea</taxon>
        <taxon>Rhabditida</taxon>
        <taxon>Rhabditina</taxon>
        <taxon>Rhabditomorpha</taxon>
        <taxon>Strongyloidea</taxon>
        <taxon>Ancylostomatidae</taxon>
        <taxon>Ancylostomatinae</taxon>
        <taxon>Ancylostoma</taxon>
    </lineage>
</organism>
<dbReference type="PANTHER" id="PTHR16056:SF36">
    <property type="entry name" value="TETRATRICOPEPTIDE REPEAT PROTEIN"/>
    <property type="match status" value="1"/>
</dbReference>
<gene>
    <name evidence="1" type="ORF">ANCCEY_13827</name>
</gene>
<accession>A0A0D6LB99</accession>
<dbReference type="InterPro" id="IPR049039">
    <property type="entry name" value="RMD1-3_a_helical_rpt"/>
</dbReference>
<proteinExistence type="predicted"/>
<dbReference type="GO" id="GO:0005876">
    <property type="term" value="C:spindle microtubule"/>
    <property type="evidence" value="ECO:0007669"/>
    <property type="project" value="TreeGrafter"/>
</dbReference>
<keyword evidence="2" id="KW-1185">Reference proteome</keyword>
<dbReference type="Proteomes" id="UP000054495">
    <property type="component" value="Unassembled WGS sequence"/>
</dbReference>
<dbReference type="AlphaFoldDB" id="A0A0D6LB99"/>